<keyword evidence="2" id="KW-1185">Reference proteome</keyword>
<evidence type="ECO:0000313" key="1">
    <source>
        <dbReference type="EMBL" id="BAX99080.1"/>
    </source>
</evidence>
<protein>
    <submittedName>
        <fullName evidence="1">Uncharacterized protein</fullName>
    </submittedName>
</protein>
<reference evidence="1 2" key="2">
    <citation type="journal article" date="2017" name="Int. J. Syst. Evol. Microbiol.">
        <title>Mycobacterium stephanolepidis sp. nov., a rapidly growing species related to Mycobacterium chelonae, isolated from marine teleost fish, Stephanolepis cirrhifer.</title>
        <authorList>
            <person name="Fukano H."/>
            <person name="Wada S."/>
            <person name="Kurata O."/>
            <person name="Katayama K."/>
            <person name="Fujiwara N."/>
            <person name="Hoshino Y."/>
        </authorList>
    </citation>
    <scope>NUCLEOTIDE SEQUENCE [LARGE SCALE GENOMIC DNA]</scope>
    <source>
        <strain evidence="1 2">NJB0901</strain>
    </source>
</reference>
<reference evidence="2" key="1">
    <citation type="journal article" date="2017" name="Genome Announc.">
        <title>Complete Genome Sequence of Mycobacterium stephanolepidis.</title>
        <authorList>
            <person name="Fukano H."/>
            <person name="Yoshida M."/>
            <person name="Katayama Y."/>
            <person name="Omatsu T."/>
            <person name="Mizutani T."/>
            <person name="Kurata O."/>
            <person name="Wada S."/>
            <person name="Hoshino Y."/>
        </authorList>
    </citation>
    <scope>NUCLEOTIDE SEQUENCE [LARGE SCALE GENOMIC DNA]</scope>
    <source>
        <strain evidence="2">NJB0901</strain>
    </source>
</reference>
<gene>
    <name evidence="1" type="ORF">MSTE_03782</name>
</gene>
<dbReference type="AlphaFoldDB" id="A0A1Z4F1J7"/>
<dbReference type="KEGG" id="mste:MSTE_03782"/>
<accession>A0A1Z4F1J7</accession>
<organism evidence="1 2">
    <name type="scientific">[Mycobacterium] stephanolepidis</name>
    <dbReference type="NCBI Taxonomy" id="1520670"/>
    <lineage>
        <taxon>Bacteria</taxon>
        <taxon>Bacillati</taxon>
        <taxon>Actinomycetota</taxon>
        <taxon>Actinomycetes</taxon>
        <taxon>Mycobacteriales</taxon>
        <taxon>Mycobacteriaceae</taxon>
        <taxon>Mycobacteroides</taxon>
    </lineage>
</organism>
<evidence type="ECO:0000313" key="2">
    <source>
        <dbReference type="Proteomes" id="UP000217954"/>
    </source>
</evidence>
<dbReference type="EMBL" id="AP018165">
    <property type="protein sequence ID" value="BAX99080.1"/>
    <property type="molecule type" value="Genomic_DNA"/>
</dbReference>
<name>A0A1Z4F1J7_9MYCO</name>
<proteinExistence type="predicted"/>
<sequence length="85" mass="9316">MNELIPIENDQNFAKLQEGFAKAGGELDGDLARLSSLGQRMAELDRQVLEESCTALAEMGFDSAAIAVREVLDRIYEDDTALVVK</sequence>
<dbReference type="Proteomes" id="UP000217954">
    <property type="component" value="Chromosome"/>
</dbReference>